<dbReference type="OrthoDB" id="10252687at2759"/>
<dbReference type="AlphaFoldDB" id="C5DKV0"/>
<evidence type="ECO:0000313" key="4">
    <source>
        <dbReference type="EMBL" id="CAR24101.1"/>
    </source>
</evidence>
<evidence type="ECO:0000313" key="5">
    <source>
        <dbReference type="Proteomes" id="UP000002036"/>
    </source>
</evidence>
<keyword evidence="2" id="KW-0732">Signal</keyword>
<dbReference type="InParanoid" id="C5DKV0"/>
<feature type="signal peptide" evidence="2">
    <location>
        <begin position="1"/>
        <end position="15"/>
    </location>
</feature>
<dbReference type="SMART" id="SM00753">
    <property type="entry name" value="PAM"/>
    <property type="match status" value="1"/>
</dbReference>
<organism evidence="4 5">
    <name type="scientific">Lachancea thermotolerans (strain ATCC 56472 / CBS 6340 / NRRL Y-8284)</name>
    <name type="common">Yeast</name>
    <name type="synonym">Kluyveromyces thermotolerans</name>
    <dbReference type="NCBI Taxonomy" id="559295"/>
    <lineage>
        <taxon>Eukaryota</taxon>
        <taxon>Fungi</taxon>
        <taxon>Dikarya</taxon>
        <taxon>Ascomycota</taxon>
        <taxon>Saccharomycotina</taxon>
        <taxon>Saccharomycetes</taxon>
        <taxon>Saccharomycetales</taxon>
        <taxon>Saccharomycetaceae</taxon>
        <taxon>Lachancea</taxon>
    </lineage>
</organism>
<reference evidence="4 5" key="1">
    <citation type="journal article" date="2009" name="Genome Res.">
        <title>Comparative genomics of protoploid Saccharomycetaceae.</title>
        <authorList>
            <consortium name="The Genolevures Consortium"/>
            <person name="Souciet J.-L."/>
            <person name="Dujon B."/>
            <person name="Gaillardin C."/>
            <person name="Johnston M."/>
            <person name="Baret P.V."/>
            <person name="Cliften P."/>
            <person name="Sherman D.J."/>
            <person name="Weissenbach J."/>
            <person name="Westhof E."/>
            <person name="Wincker P."/>
            <person name="Jubin C."/>
            <person name="Poulain J."/>
            <person name="Barbe V."/>
            <person name="Segurens B."/>
            <person name="Artiguenave F."/>
            <person name="Anthouard V."/>
            <person name="Vacherie B."/>
            <person name="Val M.-E."/>
            <person name="Fulton R.S."/>
            <person name="Minx P."/>
            <person name="Wilson R."/>
            <person name="Durrens P."/>
            <person name="Jean G."/>
            <person name="Marck C."/>
            <person name="Martin T."/>
            <person name="Nikolski M."/>
            <person name="Rolland T."/>
            <person name="Seret M.-L."/>
            <person name="Casaregola S."/>
            <person name="Despons L."/>
            <person name="Fairhead C."/>
            <person name="Fischer G."/>
            <person name="Lafontaine I."/>
            <person name="Leh V."/>
            <person name="Lemaire M."/>
            <person name="de Montigny J."/>
            <person name="Neuveglise C."/>
            <person name="Thierry A."/>
            <person name="Blanc-Lenfle I."/>
            <person name="Bleykasten C."/>
            <person name="Diffels J."/>
            <person name="Fritsch E."/>
            <person name="Frangeul L."/>
            <person name="Goeffon A."/>
            <person name="Jauniaux N."/>
            <person name="Kachouri-Lafond R."/>
            <person name="Payen C."/>
            <person name="Potier S."/>
            <person name="Pribylova L."/>
            <person name="Ozanne C."/>
            <person name="Richard G.-F."/>
            <person name="Sacerdot C."/>
            <person name="Straub M.-L."/>
            <person name="Talla E."/>
        </authorList>
    </citation>
    <scope>NUCLEOTIDE SEQUENCE [LARGE SCALE GENOMIC DNA]</scope>
    <source>
        <strain evidence="5">ATCC 56472 / CBS 6340 / NRRL Y-8284</strain>
    </source>
</reference>
<keyword evidence="5" id="KW-1185">Reference proteome</keyword>
<dbReference type="EMBL" id="CU928170">
    <property type="protein sequence ID" value="CAR24101.1"/>
    <property type="molecule type" value="Genomic_DNA"/>
</dbReference>
<protein>
    <submittedName>
        <fullName evidence="4">KLTH0F07722p</fullName>
    </submittedName>
</protein>
<dbReference type="FunCoup" id="C5DKV0">
    <property type="interactions" value="973"/>
</dbReference>
<dbReference type="STRING" id="559295.C5DKV0"/>
<name>C5DKV0_LACTC</name>
<dbReference type="RefSeq" id="XP_002554538.1">
    <property type="nucleotide sequence ID" value="XM_002554492.1"/>
</dbReference>
<evidence type="ECO:0000259" key="3">
    <source>
        <dbReference type="PROSITE" id="PS50250"/>
    </source>
</evidence>
<feature type="chain" id="PRO_5013062166" evidence="2">
    <location>
        <begin position="16"/>
        <end position="447"/>
    </location>
</feature>
<dbReference type="KEGG" id="lth:KLTH0F07722g"/>
<dbReference type="OMA" id="ESQTNWI"/>
<evidence type="ECO:0000256" key="2">
    <source>
        <dbReference type="SAM" id="SignalP"/>
    </source>
</evidence>
<dbReference type="PROSITE" id="PS50250">
    <property type="entry name" value="PCI"/>
    <property type="match status" value="1"/>
</dbReference>
<sequence>MILDILLLTFLTLSGIPMGLKKQRKRETMNSIVQCFEYRRSTQELLDFLRYDGPCPSSVFSLGRISNEKLVQLIQTTLALKQEFIENCGSATVSTKLFDLANEQLKLINRLSEGETVWITAPLHASAAQLLRVGTQLDKKASERRDLDKRKKKKLRGDLDEERFLEKCVRTIHTSFKLCLNDRNPNTHDNKKWGVYFFTNLELSIYKRLQNRDMVRNLVKVLESRAQELPTPENALQSHKAQLVTYYYYMAEFYGCQDSNFARGFEFARKAWLNSRREGGSQEDMIVMLLIPFAMLAHKWYPDAQVLAARHPRVARLYAPVIQCLRNGDLKSFETWLEQNEAAMLRRNLYVALVLVRELVLLKLLKLSFRFYGSRSIVPLKLVTTALLKSRTHKGVKNITDEQLDETECVLANLISKDYIKGYLSHSNRALVVSKTNAFPRLVHSGT</sequence>
<dbReference type="InterPro" id="IPR000717">
    <property type="entry name" value="PCI_dom"/>
</dbReference>
<dbReference type="Gene3D" id="1.10.10.10">
    <property type="entry name" value="Winged helix-like DNA-binding domain superfamily/Winged helix DNA-binding domain"/>
    <property type="match status" value="1"/>
</dbReference>
<evidence type="ECO:0000256" key="1">
    <source>
        <dbReference type="ARBA" id="ARBA00025771"/>
    </source>
</evidence>
<dbReference type="Proteomes" id="UP000002036">
    <property type="component" value="Chromosome F"/>
</dbReference>
<dbReference type="GO" id="GO:0003723">
    <property type="term" value="F:RNA binding"/>
    <property type="evidence" value="ECO:0007669"/>
    <property type="project" value="InterPro"/>
</dbReference>
<comment type="similarity">
    <text evidence="1">Belongs to the CSN12 family.</text>
</comment>
<dbReference type="Pfam" id="PF01399">
    <property type="entry name" value="PCI"/>
    <property type="match status" value="1"/>
</dbReference>
<dbReference type="HOGENOM" id="CLU_031567_2_1_1"/>
<dbReference type="PANTHER" id="PTHR12732">
    <property type="entry name" value="UNCHARACTERIZED PROTEASOME COMPONENT REGION PCI-CONTAINING"/>
    <property type="match status" value="1"/>
</dbReference>
<gene>
    <name evidence="4" type="ordered locus">KLTH0F07722g</name>
</gene>
<dbReference type="eggNOG" id="KOG2688">
    <property type="taxonomic scope" value="Eukaryota"/>
</dbReference>
<dbReference type="GO" id="GO:0003690">
    <property type="term" value="F:double-stranded DNA binding"/>
    <property type="evidence" value="ECO:0007669"/>
    <property type="project" value="InterPro"/>
</dbReference>
<dbReference type="InterPro" id="IPR045114">
    <property type="entry name" value="Csn12-like"/>
</dbReference>
<proteinExistence type="inferred from homology"/>
<dbReference type="GeneID" id="8292743"/>
<dbReference type="InterPro" id="IPR036388">
    <property type="entry name" value="WH-like_DNA-bd_sf"/>
</dbReference>
<feature type="domain" description="PCI" evidence="3">
    <location>
        <begin position="234"/>
        <end position="438"/>
    </location>
</feature>
<dbReference type="PANTHER" id="PTHR12732:SF0">
    <property type="entry name" value="PCI DOMAIN-CONTAINING PROTEIN 2"/>
    <property type="match status" value="1"/>
</dbReference>
<accession>C5DKV0</accession>